<comment type="caution">
    <text evidence="1">The sequence shown here is derived from an EMBL/GenBank/DDBJ whole genome shotgun (WGS) entry which is preliminary data.</text>
</comment>
<dbReference type="EMBL" id="CAJJDP010000078">
    <property type="protein sequence ID" value="CAD8182777.1"/>
    <property type="molecule type" value="Genomic_DNA"/>
</dbReference>
<organism evidence="1 2">
    <name type="scientific">Paramecium octaurelia</name>
    <dbReference type="NCBI Taxonomy" id="43137"/>
    <lineage>
        <taxon>Eukaryota</taxon>
        <taxon>Sar</taxon>
        <taxon>Alveolata</taxon>
        <taxon>Ciliophora</taxon>
        <taxon>Intramacronucleata</taxon>
        <taxon>Oligohymenophorea</taxon>
        <taxon>Peniculida</taxon>
        <taxon>Parameciidae</taxon>
        <taxon>Paramecium</taxon>
    </lineage>
</organism>
<keyword evidence="2" id="KW-1185">Reference proteome</keyword>
<proteinExistence type="predicted"/>
<dbReference type="OMA" id="CIDISHE"/>
<dbReference type="OrthoDB" id="10470498at2759"/>
<sequence>MYQCTLHPNSQITAICIDISHECNRKLCPTCVYEHKSSKRPLPIHIFQERLTEKVNEYKLNDKQQQLTNKTTLKFALSDIEERIRKLHQQAIDDSNHILNNIDQQDQQYIHLIQNNANPIDTLHSDLDKLVHMLEGNTLSHWDLQKKSYQTKFTKALNWIAQEINAYEQRFQVEMKNISSIDQIEQQEQNSWQGSTQKKSMTNWDYFDTLYQYRKIKIQILFTQQETQYLRDGQIIGITRDQNKEIQFSDLFNNLEQIQNLRWGGPYGQNKKKFGKWTATWNGQQLKDVVDNTPLMVKNTANGLISSRIIGARRRYTKQENMIMAIGQVIGSAYVRKKRWVEENIIRMVRVVHGLNQHILVKYLLNGSINLMIIIIRDFQFQFFVQQNFFQKFLKCQFQKMYQCTLHPNSQITAICIDISHECNRKLCPTCVYEHKSSKRPLPIHIFQERLTEKVNEYKLNDKQQQLTNKTTLKFALSDIEERIRKLHQQAIDDSNHILNNIDQQDQQYIHLIQNNANPIDTLHSDLDKLVHMLEGNTLSHWDLQKKSYQTKFTKALNWIAQEINAYEQRFQVEMKNISSIDQIEQQEQNSWQGSTQKKSMTNWDYFDTLYQYRKIKIQILFTQQETQYLRDGQIIGVINIKFEMGWSLWTEQKKVWKMDGNLEWITIKGCSGQYSINGKKHGQWIDIIKNYWSQAQVYEVGEYDNGYRIGNWKCVCEKEEVGGGEYNQNGKSGTWIELSNEFWQRSQVTYNGEYKNNNKVGRWNILYREKGKEMFEEIGGGSYDKGGQIKIGQWIELSDGFWDYSQFIFKGDYKNGRKVGKWSTWYRKDDKFEQIGGGQYDEEGSIKIGRWMEIRDGFWLGQQLIYLGQYQKNCKVGRWDIMYRPWNQEKFEIIGGGSYDGETSNKIGNWIEMSDGFKAQQQITYNGQYKNGKKVGRWDIWYKDNLNGEREKIGGGLYDDGTSKKNGSWIELSYGFHYQQQIIYSGQYKNDKKIGKWEEIDLVGMIKLKEIIYTN</sequence>
<dbReference type="PANTHER" id="PTHR33706:SF1">
    <property type="entry name" value="TPR REPEAT PROTEIN"/>
    <property type="match status" value="1"/>
</dbReference>
<protein>
    <submittedName>
        <fullName evidence="1">Uncharacterized protein</fullName>
    </submittedName>
</protein>
<evidence type="ECO:0000313" key="2">
    <source>
        <dbReference type="Proteomes" id="UP000683925"/>
    </source>
</evidence>
<gene>
    <name evidence="1" type="ORF">POCTA_138.1.T0790213</name>
</gene>
<reference evidence="1" key="1">
    <citation type="submission" date="2021-01" db="EMBL/GenBank/DDBJ databases">
        <authorList>
            <consortium name="Genoscope - CEA"/>
            <person name="William W."/>
        </authorList>
    </citation>
    <scope>NUCLEOTIDE SEQUENCE</scope>
</reference>
<dbReference type="AlphaFoldDB" id="A0A8S1W276"/>
<dbReference type="PANTHER" id="PTHR33706">
    <property type="entry name" value="MORN VARIANT REPEAT PROTEIN"/>
    <property type="match status" value="1"/>
</dbReference>
<accession>A0A8S1W276</accession>
<evidence type="ECO:0000313" key="1">
    <source>
        <dbReference type="EMBL" id="CAD8182777.1"/>
    </source>
</evidence>
<dbReference type="Proteomes" id="UP000683925">
    <property type="component" value="Unassembled WGS sequence"/>
</dbReference>
<name>A0A8S1W276_PAROT</name>